<dbReference type="EMBL" id="UOED01000023">
    <property type="protein sequence ID" value="VAV87224.1"/>
    <property type="molecule type" value="Genomic_DNA"/>
</dbReference>
<gene>
    <name evidence="4" type="ORF">MNBD_ALPHA02-1058</name>
</gene>
<reference evidence="4" key="1">
    <citation type="submission" date="2018-06" db="EMBL/GenBank/DDBJ databases">
        <authorList>
            <person name="Zhirakovskaya E."/>
        </authorList>
    </citation>
    <scope>NUCLEOTIDE SEQUENCE</scope>
</reference>
<evidence type="ECO:0008006" key="5">
    <source>
        <dbReference type="Google" id="ProtNLM"/>
    </source>
</evidence>
<evidence type="ECO:0000256" key="3">
    <source>
        <dbReference type="SAM" id="Coils"/>
    </source>
</evidence>
<dbReference type="GO" id="GO:0005829">
    <property type="term" value="C:cytosol"/>
    <property type="evidence" value="ECO:0007669"/>
    <property type="project" value="TreeGrafter"/>
</dbReference>
<dbReference type="Pfam" id="PF03938">
    <property type="entry name" value="OmpH"/>
    <property type="match status" value="1"/>
</dbReference>
<comment type="similarity">
    <text evidence="1">Belongs to the Skp family.</text>
</comment>
<dbReference type="PANTHER" id="PTHR35089">
    <property type="entry name" value="CHAPERONE PROTEIN SKP"/>
    <property type="match status" value="1"/>
</dbReference>
<evidence type="ECO:0000256" key="2">
    <source>
        <dbReference type="ARBA" id="ARBA00022729"/>
    </source>
</evidence>
<feature type="coiled-coil region" evidence="3">
    <location>
        <begin position="63"/>
        <end position="131"/>
    </location>
</feature>
<dbReference type="PANTHER" id="PTHR35089:SF1">
    <property type="entry name" value="CHAPERONE PROTEIN SKP"/>
    <property type="match status" value="1"/>
</dbReference>
<evidence type="ECO:0000256" key="1">
    <source>
        <dbReference type="ARBA" id="ARBA00009091"/>
    </source>
</evidence>
<protein>
    <recommendedName>
        <fullName evidence="5">Outer membrane protein H</fullName>
    </recommendedName>
</protein>
<dbReference type="GO" id="GO:0051082">
    <property type="term" value="F:unfolded protein binding"/>
    <property type="evidence" value="ECO:0007669"/>
    <property type="project" value="InterPro"/>
</dbReference>
<evidence type="ECO:0000313" key="4">
    <source>
        <dbReference type="EMBL" id="VAV87224.1"/>
    </source>
</evidence>
<keyword evidence="3" id="KW-0175">Coiled coil</keyword>
<dbReference type="SMART" id="SM00935">
    <property type="entry name" value="OmpH"/>
    <property type="match status" value="1"/>
</dbReference>
<dbReference type="InterPro" id="IPR024930">
    <property type="entry name" value="Skp_dom_sf"/>
</dbReference>
<dbReference type="AlphaFoldDB" id="A0A3B0R153"/>
<name>A0A3B0R153_9ZZZZ</name>
<sequence length="196" mass="21407">MNKIIKITVMAAIVSAVSTFTTIGTTLAAEALPTAVIAVIDSRMVRFNSAAGKDIQSQLDKIRTKFQAEIAEQEKSLKEEEATLKSQRSILPKESYDAKVKDFQNKVLTVQREVQIKNRQLETALGNAQNELQRALKPILQKILKEHKATMIMDVSLVIEKGPGLDVTTSVIEALDQVLPSIKVELPAASATPAAK</sequence>
<organism evidence="4">
    <name type="scientific">hydrothermal vent metagenome</name>
    <dbReference type="NCBI Taxonomy" id="652676"/>
    <lineage>
        <taxon>unclassified sequences</taxon>
        <taxon>metagenomes</taxon>
        <taxon>ecological metagenomes</taxon>
    </lineage>
</organism>
<dbReference type="InterPro" id="IPR005632">
    <property type="entry name" value="Chaperone_Skp"/>
</dbReference>
<dbReference type="GO" id="GO:0050821">
    <property type="term" value="P:protein stabilization"/>
    <property type="evidence" value="ECO:0007669"/>
    <property type="project" value="TreeGrafter"/>
</dbReference>
<dbReference type="Gene3D" id="3.30.910.20">
    <property type="entry name" value="Skp domain"/>
    <property type="match status" value="1"/>
</dbReference>
<proteinExistence type="inferred from homology"/>
<accession>A0A3B0R153</accession>
<keyword evidence="2" id="KW-0732">Signal</keyword>
<dbReference type="SUPFAM" id="SSF111384">
    <property type="entry name" value="OmpH-like"/>
    <property type="match status" value="1"/>
</dbReference>